<sequence length="551" mass="59589">MATSWDDRSRFETIRPRRRVLVVVDNVTAMTRLLDVVDLFEGDFRVSLDFVWNRADPQPNGLAELFAAKGVFPVQPESPREYQLAITAGHSGLHGITAPILSVPHGIRYTKIVPEARKPGSPEARKPGSPEAFGLSSDLLLADGRPISSAIVLSHDEQLARLRAVAPAAAKVAVVTGDPCYDRLRASVPWRPRYRRALGADDDQTVIAVSSTHRNDSLLGEVCELYERLLAELPVDDFRVAAILHPHIWYEHGPHQMHRWLAPHRRSGLVVVPPEQGWRATLVAADLLIGDHGSVTAYGAALGLPTSLAAFPESSVAPDSAVALLASQAGRLDLGQSLLPQLRKVAAEHTTEKSAALHRAITSYPDEAAGRLRALCYSMLGLTEPRTEPGVPPDTTAGLPAEDWSWRPTAMHVTGVVHNGRSISLDRYAAEMLPQARIPRRSHLVVAAHHPGPRLRAIADVLVLTDGESWGQHAETWLRETISAHPGLQLAAAVHDGACVVRTRGGDQVRLAGTGDPVLYASAVFEWLAAGRELAELSPDVNVNGRPVAAS</sequence>
<keyword evidence="2" id="KW-1185">Reference proteome</keyword>
<name>A0A840QBM7_9PSEU</name>
<dbReference type="SUPFAM" id="SSF53756">
    <property type="entry name" value="UDP-Glycosyltransferase/glycogen phosphorylase"/>
    <property type="match status" value="1"/>
</dbReference>
<accession>A0A840QBM7</accession>
<gene>
    <name evidence="1" type="ORF">BJ970_003379</name>
</gene>
<dbReference type="AlphaFoldDB" id="A0A840QBM7"/>
<evidence type="ECO:0000313" key="2">
    <source>
        <dbReference type="Proteomes" id="UP000584374"/>
    </source>
</evidence>
<dbReference type="EMBL" id="JACHIW010000001">
    <property type="protein sequence ID" value="MBB5155845.1"/>
    <property type="molecule type" value="Genomic_DNA"/>
</dbReference>
<comment type="caution">
    <text evidence="1">The sequence shown here is derived from an EMBL/GenBank/DDBJ whole genome shotgun (WGS) entry which is preliminary data.</text>
</comment>
<dbReference type="RefSeq" id="WP_184727112.1">
    <property type="nucleotide sequence ID" value="NZ_JACHIW010000001.1"/>
</dbReference>
<proteinExistence type="predicted"/>
<dbReference type="Proteomes" id="UP000584374">
    <property type="component" value="Unassembled WGS sequence"/>
</dbReference>
<reference evidence="1 2" key="1">
    <citation type="submission" date="2020-08" db="EMBL/GenBank/DDBJ databases">
        <title>Sequencing the genomes of 1000 actinobacteria strains.</title>
        <authorList>
            <person name="Klenk H.-P."/>
        </authorList>
    </citation>
    <scope>NUCLEOTIDE SEQUENCE [LARGE SCALE GENOMIC DNA]</scope>
    <source>
        <strain evidence="1 2">DSM 45584</strain>
    </source>
</reference>
<organism evidence="1 2">
    <name type="scientific">Saccharopolyspora phatthalungensis</name>
    <dbReference type="NCBI Taxonomy" id="664693"/>
    <lineage>
        <taxon>Bacteria</taxon>
        <taxon>Bacillati</taxon>
        <taxon>Actinomycetota</taxon>
        <taxon>Actinomycetes</taxon>
        <taxon>Pseudonocardiales</taxon>
        <taxon>Pseudonocardiaceae</taxon>
        <taxon>Saccharopolyspora</taxon>
    </lineage>
</organism>
<protein>
    <submittedName>
        <fullName evidence="1">Uncharacterized protein</fullName>
    </submittedName>
</protein>
<evidence type="ECO:0000313" key="1">
    <source>
        <dbReference type="EMBL" id="MBB5155845.1"/>
    </source>
</evidence>